<gene>
    <name evidence="1" type="ORF">RF11_14004</name>
</gene>
<sequence>MFENSSRARQKIIAGRIWHAGRMLPTSALYPANLNFQNICVIFIRSTVPLFGNLAVKYLEIRISWRCTNLHCSIIAPIFNRRDIDVVLVSHDHISDRHPSAHR</sequence>
<comment type="caution">
    <text evidence="1">The sequence shown here is derived from an EMBL/GenBank/DDBJ whole genome shotgun (WGS) entry which is preliminary data.</text>
</comment>
<dbReference type="Proteomes" id="UP000031668">
    <property type="component" value="Unassembled WGS sequence"/>
</dbReference>
<name>A0A0C2JJ25_THEKT</name>
<proteinExistence type="predicted"/>
<dbReference type="AlphaFoldDB" id="A0A0C2JJ25"/>
<protein>
    <submittedName>
        <fullName evidence="1">Uncharacterized protein</fullName>
    </submittedName>
</protein>
<evidence type="ECO:0000313" key="2">
    <source>
        <dbReference type="Proteomes" id="UP000031668"/>
    </source>
</evidence>
<organism evidence="1 2">
    <name type="scientific">Thelohanellus kitauei</name>
    <name type="common">Myxosporean</name>
    <dbReference type="NCBI Taxonomy" id="669202"/>
    <lineage>
        <taxon>Eukaryota</taxon>
        <taxon>Metazoa</taxon>
        <taxon>Cnidaria</taxon>
        <taxon>Myxozoa</taxon>
        <taxon>Myxosporea</taxon>
        <taxon>Bivalvulida</taxon>
        <taxon>Platysporina</taxon>
        <taxon>Myxobolidae</taxon>
        <taxon>Thelohanellus</taxon>
    </lineage>
</organism>
<evidence type="ECO:0000313" key="1">
    <source>
        <dbReference type="EMBL" id="KII69383.1"/>
    </source>
</evidence>
<reference evidence="1 2" key="1">
    <citation type="journal article" date="2014" name="Genome Biol. Evol.">
        <title>The genome of the myxosporean Thelohanellus kitauei shows adaptations to nutrient acquisition within its fish host.</title>
        <authorList>
            <person name="Yang Y."/>
            <person name="Xiong J."/>
            <person name="Zhou Z."/>
            <person name="Huo F."/>
            <person name="Miao W."/>
            <person name="Ran C."/>
            <person name="Liu Y."/>
            <person name="Zhang J."/>
            <person name="Feng J."/>
            <person name="Wang M."/>
            <person name="Wang M."/>
            <person name="Wang L."/>
            <person name="Yao B."/>
        </authorList>
    </citation>
    <scope>NUCLEOTIDE SEQUENCE [LARGE SCALE GENOMIC DNA]</scope>
    <source>
        <strain evidence="1">Wuqing</strain>
    </source>
</reference>
<accession>A0A0C2JJ25</accession>
<dbReference type="EMBL" id="JWZT01002435">
    <property type="protein sequence ID" value="KII69383.1"/>
    <property type="molecule type" value="Genomic_DNA"/>
</dbReference>
<keyword evidence="2" id="KW-1185">Reference proteome</keyword>